<evidence type="ECO:0000313" key="3">
    <source>
        <dbReference type="Proteomes" id="UP000095300"/>
    </source>
</evidence>
<accession>A0A1I8P7T0</accession>
<organism evidence="2 3">
    <name type="scientific">Stomoxys calcitrans</name>
    <name type="common">Stable fly</name>
    <name type="synonym">Conops calcitrans</name>
    <dbReference type="NCBI Taxonomy" id="35570"/>
    <lineage>
        <taxon>Eukaryota</taxon>
        <taxon>Metazoa</taxon>
        <taxon>Ecdysozoa</taxon>
        <taxon>Arthropoda</taxon>
        <taxon>Hexapoda</taxon>
        <taxon>Insecta</taxon>
        <taxon>Pterygota</taxon>
        <taxon>Neoptera</taxon>
        <taxon>Endopterygota</taxon>
        <taxon>Diptera</taxon>
        <taxon>Brachycera</taxon>
        <taxon>Muscomorpha</taxon>
        <taxon>Muscoidea</taxon>
        <taxon>Muscidae</taxon>
        <taxon>Stomoxys</taxon>
    </lineage>
</organism>
<dbReference type="InterPro" id="IPR011009">
    <property type="entry name" value="Kinase-like_dom_sf"/>
</dbReference>
<dbReference type="PANTHER" id="PTHR11012">
    <property type="entry name" value="PROTEIN KINASE-LIKE DOMAIN-CONTAINING"/>
    <property type="match status" value="1"/>
</dbReference>
<reference evidence="2" key="1">
    <citation type="submission" date="2020-05" db="UniProtKB">
        <authorList>
            <consortium name="EnsemblMetazoa"/>
        </authorList>
    </citation>
    <scope>IDENTIFICATION</scope>
    <source>
        <strain evidence="2">USDA</strain>
    </source>
</reference>
<gene>
    <name evidence="2" type="primary">106087801</name>
</gene>
<dbReference type="SUPFAM" id="SSF56112">
    <property type="entry name" value="Protein kinase-like (PK-like)"/>
    <property type="match status" value="1"/>
</dbReference>
<protein>
    <recommendedName>
        <fullName evidence="1">CHK kinase-like domain-containing protein</fullName>
    </recommendedName>
</protein>
<evidence type="ECO:0000313" key="2">
    <source>
        <dbReference type="EnsemblMetazoa" id="SCAU005560-PA"/>
    </source>
</evidence>
<dbReference type="VEuPathDB" id="VectorBase:SCAU005560"/>
<dbReference type="InterPro" id="IPR015897">
    <property type="entry name" value="CHK_kinase-like"/>
</dbReference>
<dbReference type="OrthoDB" id="7990365at2759"/>
<sequence>MTHLVNKLLIARVLANNHHTNIDNIEVQTSDVKLSSTNGENFCSDIYVAKVTYKLNGNDLQSSFIVKIMRPEIAEIGTNEEQMFTRVLPTMEGFFNRLRNAKIKLYPRCFLTEKVDGHEFYVLEDLNTMGYFCADRIRGLDEAHARLLMQKIGQFHAASLMYEKKFPEIVNSLGKSHFANGATDVVAEAIAFGGMEYVANMIETWAGYEQLSSKIRSLSARFNDKVKKVVDPQNSVVNVITHGDLWINNVLFRNEADTKHPIDVLFVDFQN</sequence>
<dbReference type="PANTHER" id="PTHR11012:SF56">
    <property type="entry name" value="CHK KINASE-LIKE DOMAIN-CONTAINING PROTEIN-RELATED"/>
    <property type="match status" value="1"/>
</dbReference>
<dbReference type="SMART" id="SM00587">
    <property type="entry name" value="CHK"/>
    <property type="match status" value="1"/>
</dbReference>
<keyword evidence="3" id="KW-1185">Reference proteome</keyword>
<feature type="domain" description="CHK kinase-like" evidence="1">
    <location>
        <begin position="121"/>
        <end position="271"/>
    </location>
</feature>
<proteinExistence type="predicted"/>
<dbReference type="STRING" id="35570.A0A1I8P7T0"/>
<dbReference type="AlphaFoldDB" id="A0A1I8P7T0"/>
<dbReference type="Pfam" id="PF02958">
    <property type="entry name" value="EcKL"/>
    <property type="match status" value="1"/>
</dbReference>
<name>A0A1I8P7T0_STOCA</name>
<dbReference type="InterPro" id="IPR004119">
    <property type="entry name" value="EcKL"/>
</dbReference>
<dbReference type="EnsemblMetazoa" id="SCAU005560-RA">
    <property type="protein sequence ID" value="SCAU005560-PA"/>
    <property type="gene ID" value="SCAU005560"/>
</dbReference>
<dbReference type="Proteomes" id="UP000095300">
    <property type="component" value="Unassembled WGS sequence"/>
</dbReference>
<evidence type="ECO:0000259" key="1">
    <source>
        <dbReference type="SMART" id="SM00587"/>
    </source>
</evidence>